<keyword evidence="2" id="KW-1185">Reference proteome</keyword>
<comment type="caution">
    <text evidence="1">The sequence shown here is derived from an EMBL/GenBank/DDBJ whole genome shotgun (WGS) entry which is preliminary data.</text>
</comment>
<dbReference type="RefSeq" id="WP_379042969.1">
    <property type="nucleotide sequence ID" value="NZ_JBHSKW010000027.1"/>
</dbReference>
<organism evidence="1 2">
    <name type="scientific">Pedobacter alpinus</name>
    <dbReference type="NCBI Taxonomy" id="1590643"/>
    <lineage>
        <taxon>Bacteria</taxon>
        <taxon>Pseudomonadati</taxon>
        <taxon>Bacteroidota</taxon>
        <taxon>Sphingobacteriia</taxon>
        <taxon>Sphingobacteriales</taxon>
        <taxon>Sphingobacteriaceae</taxon>
        <taxon>Pedobacter</taxon>
    </lineage>
</organism>
<gene>
    <name evidence="1" type="ORF">ACFSSE_06930</name>
</gene>
<evidence type="ECO:0000313" key="1">
    <source>
        <dbReference type="EMBL" id="MFD2731435.1"/>
    </source>
</evidence>
<evidence type="ECO:0000313" key="2">
    <source>
        <dbReference type="Proteomes" id="UP001597546"/>
    </source>
</evidence>
<protein>
    <submittedName>
        <fullName evidence="1">Uncharacterized protein</fullName>
    </submittedName>
</protein>
<reference evidence="2" key="1">
    <citation type="journal article" date="2019" name="Int. J. Syst. Evol. Microbiol.">
        <title>The Global Catalogue of Microorganisms (GCM) 10K type strain sequencing project: providing services to taxonomists for standard genome sequencing and annotation.</title>
        <authorList>
            <consortium name="The Broad Institute Genomics Platform"/>
            <consortium name="The Broad Institute Genome Sequencing Center for Infectious Disease"/>
            <person name="Wu L."/>
            <person name="Ma J."/>
        </authorList>
    </citation>
    <scope>NUCLEOTIDE SEQUENCE [LARGE SCALE GENOMIC DNA]</scope>
    <source>
        <strain evidence="2">KCTC 42456</strain>
    </source>
</reference>
<proteinExistence type="predicted"/>
<name>A0ABW5TSE2_9SPHI</name>
<accession>A0ABW5TSE2</accession>
<sequence>MIDYKVVFFYNSYLSYDLNSRMLNLNYGKLNLKKKIKLTDIEDAKVKRSFVVNNIYLVKGENLYLDSLMKMPPEICEIKIWDQQNLKSSIVISKDLESKNKNSLQMKDKVVFFKNDILNILQSKDEFKEFYNRLFEEMKKNNDIMI</sequence>
<dbReference type="Proteomes" id="UP001597546">
    <property type="component" value="Unassembled WGS sequence"/>
</dbReference>
<dbReference type="EMBL" id="JBHULV010000022">
    <property type="protein sequence ID" value="MFD2731435.1"/>
    <property type="molecule type" value="Genomic_DNA"/>
</dbReference>